<evidence type="ECO:0000313" key="1">
    <source>
        <dbReference type="EMBL" id="MBX67951.1"/>
    </source>
</evidence>
<dbReference type="AlphaFoldDB" id="A0A2P2QLX5"/>
<protein>
    <submittedName>
        <fullName evidence="1">Uncharacterized protein</fullName>
    </submittedName>
</protein>
<dbReference type="EMBL" id="GGEC01087467">
    <property type="protein sequence ID" value="MBX67951.1"/>
    <property type="molecule type" value="Transcribed_RNA"/>
</dbReference>
<name>A0A2P2QLX5_RHIMU</name>
<proteinExistence type="predicted"/>
<organism evidence="1">
    <name type="scientific">Rhizophora mucronata</name>
    <name type="common">Asiatic mangrove</name>
    <dbReference type="NCBI Taxonomy" id="61149"/>
    <lineage>
        <taxon>Eukaryota</taxon>
        <taxon>Viridiplantae</taxon>
        <taxon>Streptophyta</taxon>
        <taxon>Embryophyta</taxon>
        <taxon>Tracheophyta</taxon>
        <taxon>Spermatophyta</taxon>
        <taxon>Magnoliopsida</taxon>
        <taxon>eudicotyledons</taxon>
        <taxon>Gunneridae</taxon>
        <taxon>Pentapetalae</taxon>
        <taxon>rosids</taxon>
        <taxon>fabids</taxon>
        <taxon>Malpighiales</taxon>
        <taxon>Rhizophoraceae</taxon>
        <taxon>Rhizophora</taxon>
    </lineage>
</organism>
<sequence>MKAIEPYEANVFKKKTYRRGLLF</sequence>
<reference evidence="1" key="1">
    <citation type="submission" date="2018-02" db="EMBL/GenBank/DDBJ databases">
        <title>Rhizophora mucronata_Transcriptome.</title>
        <authorList>
            <person name="Meera S.P."/>
            <person name="Sreeshan A."/>
            <person name="Augustine A."/>
        </authorList>
    </citation>
    <scope>NUCLEOTIDE SEQUENCE</scope>
    <source>
        <tissue evidence="1">Leaf</tissue>
    </source>
</reference>
<accession>A0A2P2QLX5</accession>